<dbReference type="EMBL" id="KN831808">
    <property type="protein sequence ID" value="KIM36123.1"/>
    <property type="molecule type" value="Genomic_DNA"/>
</dbReference>
<dbReference type="InterPro" id="IPR040898">
    <property type="entry name" value="CxC6"/>
</dbReference>
<dbReference type="HOGENOM" id="CLU_087350_0_0_1"/>
<evidence type="ECO:0000259" key="1">
    <source>
        <dbReference type="Pfam" id="PF18721"/>
    </source>
</evidence>
<organism evidence="2 3">
    <name type="scientific">Hebeloma cylindrosporum</name>
    <dbReference type="NCBI Taxonomy" id="76867"/>
    <lineage>
        <taxon>Eukaryota</taxon>
        <taxon>Fungi</taxon>
        <taxon>Dikarya</taxon>
        <taxon>Basidiomycota</taxon>
        <taxon>Agaricomycotina</taxon>
        <taxon>Agaricomycetes</taxon>
        <taxon>Agaricomycetidae</taxon>
        <taxon>Agaricales</taxon>
        <taxon>Agaricineae</taxon>
        <taxon>Hymenogastraceae</taxon>
        <taxon>Hebeloma</taxon>
    </lineage>
</organism>
<name>A0A0C2XE12_HEBCY</name>
<reference evidence="2 3" key="1">
    <citation type="submission" date="2014-04" db="EMBL/GenBank/DDBJ databases">
        <authorList>
            <consortium name="DOE Joint Genome Institute"/>
            <person name="Kuo A."/>
            <person name="Gay G."/>
            <person name="Dore J."/>
            <person name="Kohler A."/>
            <person name="Nagy L.G."/>
            <person name="Floudas D."/>
            <person name="Copeland A."/>
            <person name="Barry K.W."/>
            <person name="Cichocki N."/>
            <person name="Veneault-Fourrey C."/>
            <person name="LaButti K."/>
            <person name="Lindquist E.A."/>
            <person name="Lipzen A."/>
            <person name="Lundell T."/>
            <person name="Morin E."/>
            <person name="Murat C."/>
            <person name="Sun H."/>
            <person name="Tunlid A."/>
            <person name="Henrissat B."/>
            <person name="Grigoriev I.V."/>
            <person name="Hibbett D.S."/>
            <person name="Martin F."/>
            <person name="Nordberg H.P."/>
            <person name="Cantor M.N."/>
            <person name="Hua S.X."/>
        </authorList>
    </citation>
    <scope>NUCLEOTIDE SEQUENCE [LARGE SCALE GENOMIC DNA]</scope>
    <source>
        <strain evidence="3">h7</strain>
    </source>
</reference>
<protein>
    <recommendedName>
        <fullName evidence="1">CxC6 like cysteine cluster associated with KDZ domain-containing protein</fullName>
    </recommendedName>
</protein>
<reference evidence="3" key="2">
    <citation type="submission" date="2015-01" db="EMBL/GenBank/DDBJ databases">
        <title>Evolutionary Origins and Diversification of the Mycorrhizal Mutualists.</title>
        <authorList>
            <consortium name="DOE Joint Genome Institute"/>
            <consortium name="Mycorrhizal Genomics Consortium"/>
            <person name="Kohler A."/>
            <person name="Kuo A."/>
            <person name="Nagy L.G."/>
            <person name="Floudas D."/>
            <person name="Copeland A."/>
            <person name="Barry K.W."/>
            <person name="Cichocki N."/>
            <person name="Veneault-Fourrey C."/>
            <person name="LaButti K."/>
            <person name="Lindquist E.A."/>
            <person name="Lipzen A."/>
            <person name="Lundell T."/>
            <person name="Morin E."/>
            <person name="Murat C."/>
            <person name="Riley R."/>
            <person name="Ohm R."/>
            <person name="Sun H."/>
            <person name="Tunlid A."/>
            <person name="Henrissat B."/>
            <person name="Grigoriev I.V."/>
            <person name="Hibbett D.S."/>
            <person name="Martin F."/>
        </authorList>
    </citation>
    <scope>NUCLEOTIDE SEQUENCE [LARGE SCALE GENOMIC DNA]</scope>
    <source>
        <strain evidence="3">h7</strain>
    </source>
</reference>
<proteinExistence type="predicted"/>
<accession>A0A0C2XE12</accession>
<dbReference type="AlphaFoldDB" id="A0A0C2XE12"/>
<feature type="domain" description="CxC6 like cysteine cluster associated with KDZ" evidence="1">
    <location>
        <begin position="150"/>
        <end position="210"/>
    </location>
</feature>
<evidence type="ECO:0000313" key="2">
    <source>
        <dbReference type="EMBL" id="KIM36123.1"/>
    </source>
</evidence>
<dbReference type="Proteomes" id="UP000053424">
    <property type="component" value="Unassembled WGS sequence"/>
</dbReference>
<sequence>IYNFHASASAFTQFWNDCASVTSSDIRVTRRLVWQAFVQESIRTIASSKRINLNLREDLNIHEVVTQAFAKLRKTEIIEPGRKHSCSECTQAYKHTTNFMANEDPAAVIGAGDENNTIPALTGEFADISSYQTNMKNQMDVDAADVKMIVLDGVVIAPTHCAFEKCTTDLKNARGGAFCREHEIAYKNKCRMRECPQNRIPNSLACQQHQAE</sequence>
<dbReference type="STRING" id="686832.A0A0C2XE12"/>
<dbReference type="OrthoDB" id="2527272at2759"/>
<gene>
    <name evidence="2" type="ORF">M413DRAFT_78620</name>
</gene>
<feature type="non-terminal residue" evidence="2">
    <location>
        <position position="1"/>
    </location>
</feature>
<evidence type="ECO:0000313" key="3">
    <source>
        <dbReference type="Proteomes" id="UP000053424"/>
    </source>
</evidence>
<dbReference type="Pfam" id="PF18721">
    <property type="entry name" value="CxC6"/>
    <property type="match status" value="1"/>
</dbReference>
<keyword evidence="3" id="KW-1185">Reference proteome</keyword>